<dbReference type="InterPro" id="IPR021731">
    <property type="entry name" value="AMIN_dom"/>
</dbReference>
<evidence type="ECO:0000259" key="11">
    <source>
        <dbReference type="Pfam" id="PF11741"/>
    </source>
</evidence>
<dbReference type="InterPro" id="IPR051808">
    <property type="entry name" value="Type_IV_pilus_biogenesis"/>
</dbReference>
<evidence type="ECO:0000256" key="7">
    <source>
        <dbReference type="RuleBase" id="RU004004"/>
    </source>
</evidence>
<evidence type="ECO:0000256" key="3">
    <source>
        <dbReference type="ARBA" id="ARBA00022729"/>
    </source>
</evidence>
<dbReference type="EMBL" id="CP048620">
    <property type="protein sequence ID" value="QPJ64623.1"/>
    <property type="molecule type" value="Genomic_DNA"/>
</dbReference>
<feature type="domain" description="AMIN" evidence="11">
    <location>
        <begin position="52"/>
        <end position="144"/>
    </location>
</feature>
<proteinExistence type="inferred from homology"/>
<keyword evidence="4" id="KW-0472">Membrane</keyword>
<gene>
    <name evidence="12" type="primary">pilQ</name>
    <name evidence="12" type="ORF">G3M78_04140</name>
</gene>
<evidence type="ECO:0000256" key="4">
    <source>
        <dbReference type="ARBA" id="ARBA00023136"/>
    </source>
</evidence>
<dbReference type="Proteomes" id="UP000594464">
    <property type="component" value="Chromosome"/>
</dbReference>
<dbReference type="PANTHER" id="PTHR30604">
    <property type="entry name" value="PROTEIN TRANSPORT PROTEIN HOFQ"/>
    <property type="match status" value="1"/>
</dbReference>
<sequence>MKTKFKSIPIVVLTLILSLVGVPQIHAAPDQMDRTSGSENASDGLGRIAKLDAHSQDNGETSIQVASSRIMQYTAFKLSDPLRLVLDISDMEDPGMARLDRNRGLAKTIRPMYFNNLKVLRLEIELREAADYNIERPDNKNLIIHLRPASAVKMAASEPIAIHSPVEEASVQMKMDSTASSEKEAKEDEILNASKNIGIAKDQEVEDHCKPLLDGEKDKISLDFQGADLANIFRLFSEVSGFNIIIAPNVTGNVNIRLMEVPWNTAFDLILRNNSLGRECFGKNVIRVANFTTLRDEEIARNEAGREKNRADQASRLSQAVTTEVVRINYANIVDMAANLNRMIVNLYQGQEAVRASVTVDARTNTLIITDIPPHINEMLKMVRTLDVPTPQVMIEARIVEVSKGFTEELGVQWGLTGNLPRRLNPGGSDGSISINSPTGITAGNANGGFLVDLATSSSVGAGGVGGFDIVVGNIFGTMNLELQLRALETQSKGRILASPKVTTADNREARISSGNRIPFETTSNNGGTAVEFIDAEIELTVTPHITQDDYVYMTISATRNGLDSAGRTVGTSQNPILATREASTEVLVADGATTVLGGVYENTTTNTKEAIPFFSKIPVLGWFFRGYQDSETISELLIFITPTIVKKY</sequence>
<dbReference type="Pfam" id="PF03958">
    <property type="entry name" value="Secretin_N"/>
    <property type="match status" value="1"/>
</dbReference>
<feature type="chain" id="PRO_5032481500" evidence="8">
    <location>
        <begin position="28"/>
        <end position="649"/>
    </location>
</feature>
<accession>A0A7T0G2T8</accession>
<keyword evidence="5" id="KW-0998">Cell outer membrane</keyword>
<dbReference type="KEGG" id="nva:G3M78_04140"/>
<evidence type="ECO:0000256" key="8">
    <source>
        <dbReference type="SAM" id="SignalP"/>
    </source>
</evidence>
<dbReference type="PRINTS" id="PR01032">
    <property type="entry name" value="PHAGEIV"/>
</dbReference>
<dbReference type="Gene3D" id="3.30.1370.120">
    <property type="match status" value="1"/>
</dbReference>
<dbReference type="InterPro" id="IPR013355">
    <property type="entry name" value="Pilus_4_PilQ"/>
</dbReference>
<organism evidence="12 13">
    <name type="scientific">Candidatus Nitrohelix vancouverensis</name>
    <dbReference type="NCBI Taxonomy" id="2705534"/>
    <lineage>
        <taxon>Bacteria</taxon>
        <taxon>Pseudomonadati</taxon>
        <taxon>Nitrospinota/Tectimicrobiota group</taxon>
        <taxon>Nitrospinota</taxon>
        <taxon>Nitrospinia</taxon>
        <taxon>Nitrospinales</taxon>
        <taxon>Nitrospinaceae</taxon>
        <taxon>Candidatus Nitrohelix</taxon>
    </lineage>
</organism>
<dbReference type="GO" id="GO:0009279">
    <property type="term" value="C:cell outer membrane"/>
    <property type="evidence" value="ECO:0007669"/>
    <property type="project" value="UniProtKB-SubCell"/>
</dbReference>
<dbReference type="InterPro" id="IPR004846">
    <property type="entry name" value="T2SS/T3SS_dom"/>
</dbReference>
<reference evidence="13" key="1">
    <citation type="submission" date="2020-02" db="EMBL/GenBank/DDBJ databases">
        <title>Genomic and physiological characterization of two novel Nitrospinaceae genera.</title>
        <authorList>
            <person name="Mueller A.J."/>
            <person name="Jung M.-Y."/>
            <person name="Strachan C.R."/>
            <person name="Herbold C.W."/>
            <person name="Kirkegaard R.H."/>
            <person name="Daims H."/>
        </authorList>
    </citation>
    <scope>NUCLEOTIDE SEQUENCE [LARGE SCALE GENOMIC DNA]</scope>
</reference>
<protein>
    <submittedName>
        <fullName evidence="12">Type IV pilus secretin PilQ</fullName>
    </submittedName>
</protein>
<evidence type="ECO:0000313" key="12">
    <source>
        <dbReference type="EMBL" id="QPJ64623.1"/>
    </source>
</evidence>
<dbReference type="InterPro" id="IPR005644">
    <property type="entry name" value="NolW-like"/>
</dbReference>
<dbReference type="GO" id="GO:0009306">
    <property type="term" value="P:protein secretion"/>
    <property type="evidence" value="ECO:0007669"/>
    <property type="project" value="InterPro"/>
</dbReference>
<dbReference type="InterPro" id="IPR038591">
    <property type="entry name" value="NolW-like_sf"/>
</dbReference>
<dbReference type="Pfam" id="PF11741">
    <property type="entry name" value="AMIN"/>
    <property type="match status" value="1"/>
</dbReference>
<evidence type="ECO:0000259" key="10">
    <source>
        <dbReference type="Pfam" id="PF03958"/>
    </source>
</evidence>
<evidence type="ECO:0000313" key="13">
    <source>
        <dbReference type="Proteomes" id="UP000594464"/>
    </source>
</evidence>
<dbReference type="Pfam" id="PF00263">
    <property type="entry name" value="Secretin"/>
    <property type="match status" value="1"/>
</dbReference>
<dbReference type="AlphaFoldDB" id="A0A7T0G2T8"/>
<feature type="signal peptide" evidence="8">
    <location>
        <begin position="1"/>
        <end position="27"/>
    </location>
</feature>
<dbReference type="InterPro" id="IPR001775">
    <property type="entry name" value="GspD/PilQ"/>
</dbReference>
<feature type="domain" description="Type II/III secretion system secretin-like" evidence="9">
    <location>
        <begin position="487"/>
        <end position="647"/>
    </location>
</feature>
<keyword evidence="3 8" id="KW-0732">Signal</keyword>
<evidence type="ECO:0000256" key="1">
    <source>
        <dbReference type="ARBA" id="ARBA00004370"/>
    </source>
</evidence>
<dbReference type="NCBIfam" id="TIGR02515">
    <property type="entry name" value="IV_pilus_PilQ"/>
    <property type="match status" value="1"/>
</dbReference>
<comment type="subcellular location">
    <subcellularLocation>
        <location evidence="7">Cell outer membrane</location>
    </subcellularLocation>
    <subcellularLocation>
        <location evidence="1">Membrane</location>
    </subcellularLocation>
</comment>
<name>A0A7T0G2T8_9BACT</name>
<dbReference type="PANTHER" id="PTHR30604:SF1">
    <property type="entry name" value="DNA UTILIZATION PROTEIN HOFQ"/>
    <property type="match status" value="1"/>
</dbReference>
<evidence type="ECO:0000256" key="6">
    <source>
        <dbReference type="RuleBase" id="RU004003"/>
    </source>
</evidence>
<evidence type="ECO:0000256" key="2">
    <source>
        <dbReference type="ARBA" id="ARBA00022448"/>
    </source>
</evidence>
<feature type="domain" description="NolW-like" evidence="10">
    <location>
        <begin position="323"/>
        <end position="392"/>
    </location>
</feature>
<comment type="similarity">
    <text evidence="6">Belongs to the bacterial secretin family.</text>
</comment>
<evidence type="ECO:0000259" key="9">
    <source>
        <dbReference type="Pfam" id="PF00263"/>
    </source>
</evidence>
<dbReference type="Gene3D" id="2.60.40.3500">
    <property type="match status" value="1"/>
</dbReference>
<dbReference type="Gene3D" id="3.30.1370.130">
    <property type="match status" value="1"/>
</dbReference>
<keyword evidence="2 7" id="KW-0813">Transport</keyword>
<dbReference type="PRINTS" id="PR00811">
    <property type="entry name" value="BCTERIALGSPD"/>
</dbReference>
<evidence type="ECO:0000256" key="5">
    <source>
        <dbReference type="ARBA" id="ARBA00023237"/>
    </source>
</evidence>